<dbReference type="EMBL" id="JAUEDM010000001">
    <property type="protein sequence ID" value="KAK3331021.1"/>
    <property type="molecule type" value="Genomic_DNA"/>
</dbReference>
<dbReference type="AlphaFoldDB" id="A0AAE0MFV2"/>
<organism evidence="1 2">
    <name type="scientific">Apodospora peruviana</name>
    <dbReference type="NCBI Taxonomy" id="516989"/>
    <lineage>
        <taxon>Eukaryota</taxon>
        <taxon>Fungi</taxon>
        <taxon>Dikarya</taxon>
        <taxon>Ascomycota</taxon>
        <taxon>Pezizomycotina</taxon>
        <taxon>Sordariomycetes</taxon>
        <taxon>Sordariomycetidae</taxon>
        <taxon>Sordariales</taxon>
        <taxon>Lasiosphaeriaceae</taxon>
        <taxon>Apodospora</taxon>
    </lineage>
</organism>
<accession>A0AAE0MFV2</accession>
<reference evidence="1" key="1">
    <citation type="journal article" date="2023" name="Mol. Phylogenet. Evol.">
        <title>Genome-scale phylogeny and comparative genomics of the fungal order Sordariales.</title>
        <authorList>
            <person name="Hensen N."/>
            <person name="Bonometti L."/>
            <person name="Westerberg I."/>
            <person name="Brannstrom I.O."/>
            <person name="Guillou S."/>
            <person name="Cros-Aarteil S."/>
            <person name="Calhoun S."/>
            <person name="Haridas S."/>
            <person name="Kuo A."/>
            <person name="Mondo S."/>
            <person name="Pangilinan J."/>
            <person name="Riley R."/>
            <person name="LaButti K."/>
            <person name="Andreopoulos B."/>
            <person name="Lipzen A."/>
            <person name="Chen C."/>
            <person name="Yan M."/>
            <person name="Daum C."/>
            <person name="Ng V."/>
            <person name="Clum A."/>
            <person name="Steindorff A."/>
            <person name="Ohm R.A."/>
            <person name="Martin F."/>
            <person name="Silar P."/>
            <person name="Natvig D.O."/>
            <person name="Lalanne C."/>
            <person name="Gautier V."/>
            <person name="Ament-Velasquez S.L."/>
            <person name="Kruys A."/>
            <person name="Hutchinson M.I."/>
            <person name="Powell A.J."/>
            <person name="Barry K."/>
            <person name="Miller A.N."/>
            <person name="Grigoriev I.V."/>
            <person name="Debuchy R."/>
            <person name="Gladieux P."/>
            <person name="Hiltunen Thoren M."/>
            <person name="Johannesson H."/>
        </authorList>
    </citation>
    <scope>NUCLEOTIDE SEQUENCE</scope>
    <source>
        <strain evidence="1">CBS 118394</strain>
    </source>
</reference>
<comment type="caution">
    <text evidence="1">The sequence shown here is derived from an EMBL/GenBank/DDBJ whole genome shotgun (WGS) entry which is preliminary data.</text>
</comment>
<name>A0AAE0MFV2_9PEZI</name>
<proteinExistence type="predicted"/>
<reference evidence="1" key="2">
    <citation type="submission" date="2023-06" db="EMBL/GenBank/DDBJ databases">
        <authorList>
            <consortium name="Lawrence Berkeley National Laboratory"/>
            <person name="Haridas S."/>
            <person name="Hensen N."/>
            <person name="Bonometti L."/>
            <person name="Westerberg I."/>
            <person name="Brannstrom I.O."/>
            <person name="Guillou S."/>
            <person name="Cros-Aarteil S."/>
            <person name="Calhoun S."/>
            <person name="Kuo A."/>
            <person name="Mondo S."/>
            <person name="Pangilinan J."/>
            <person name="Riley R."/>
            <person name="Labutti K."/>
            <person name="Andreopoulos B."/>
            <person name="Lipzen A."/>
            <person name="Chen C."/>
            <person name="Yanf M."/>
            <person name="Daum C."/>
            <person name="Ng V."/>
            <person name="Clum A."/>
            <person name="Steindorff A."/>
            <person name="Ohm R."/>
            <person name="Martin F."/>
            <person name="Silar P."/>
            <person name="Natvig D."/>
            <person name="Lalanne C."/>
            <person name="Gautier V."/>
            <person name="Ament-Velasquez S.L."/>
            <person name="Kruys A."/>
            <person name="Hutchinson M.I."/>
            <person name="Powell A.J."/>
            <person name="Barry K."/>
            <person name="Miller A.N."/>
            <person name="Grigoriev I.V."/>
            <person name="Debuchy R."/>
            <person name="Gladieux P."/>
            <person name="Thoren M.H."/>
            <person name="Johannesson H."/>
        </authorList>
    </citation>
    <scope>NUCLEOTIDE SEQUENCE</scope>
    <source>
        <strain evidence="1">CBS 118394</strain>
    </source>
</reference>
<keyword evidence="2" id="KW-1185">Reference proteome</keyword>
<protein>
    <submittedName>
        <fullName evidence="1">Uncharacterized protein</fullName>
    </submittedName>
</protein>
<sequence length="161" mass="17706">MSFTVTKTRPSASLCGHAAAVVDAVTCSLRATGSHTHTQSSRAALHHPFAFVCLCDDIDMSTRVDWGYTKGVYSRLAVLDSIRLYSFLGIHNTRKLGENELSLQNRADPCSYPRLSKPGELLFAAVKCQVARAWASCLAFPVLEKRMKERKKANVRVSASC</sequence>
<evidence type="ECO:0000313" key="2">
    <source>
        <dbReference type="Proteomes" id="UP001283341"/>
    </source>
</evidence>
<evidence type="ECO:0000313" key="1">
    <source>
        <dbReference type="EMBL" id="KAK3331021.1"/>
    </source>
</evidence>
<gene>
    <name evidence="1" type="ORF">B0H66DRAFT_85297</name>
</gene>
<dbReference type="Proteomes" id="UP001283341">
    <property type="component" value="Unassembled WGS sequence"/>
</dbReference>